<dbReference type="CDD" id="cd12164">
    <property type="entry name" value="GDH_like_2"/>
    <property type="match status" value="1"/>
</dbReference>
<protein>
    <submittedName>
        <fullName evidence="4">Glyoxylate/hydroxypyruvate reductase A</fullName>
    </submittedName>
</protein>
<dbReference type="InterPro" id="IPR006140">
    <property type="entry name" value="D-isomer_DH_NAD-bd"/>
</dbReference>
<reference evidence="4 5" key="1">
    <citation type="submission" date="2018-01" db="EMBL/GenBank/DDBJ databases">
        <title>Whole genome analyses suggest that Burkholderia sensu lato contains two further novel genera in the rhizoxinica-symbiotica group Mycetohabitans gen. nov., and Trinickia gen. nov.: implications for the evolution of diazotrophy and nodulation in the Burkholderiaceae.</title>
        <authorList>
            <person name="Estrada-de los Santos P."/>
            <person name="Palmer M."/>
            <person name="Chavez-Ramirez B."/>
            <person name="Beukes C."/>
            <person name="Steenkamp E.T."/>
            <person name="Hirsch A.M."/>
            <person name="Manyaka P."/>
            <person name="Maluk M."/>
            <person name="Lafos M."/>
            <person name="Crook M."/>
            <person name="Gross E."/>
            <person name="Simon M.F."/>
            <person name="Bueno dos Reis Junior F."/>
            <person name="Poole P.S."/>
            <person name="Venter S.N."/>
            <person name="James E.K."/>
        </authorList>
    </citation>
    <scope>NUCLEOTIDE SEQUENCE [LARGE SCALE GENOMIC DNA]</scope>
    <source>
        <strain evidence="4 5">JPY 581</strain>
    </source>
</reference>
<dbReference type="AlphaFoldDB" id="A0A2N7WZQ8"/>
<dbReference type="STRING" id="863227.GCA_000373005_05653"/>
<dbReference type="SUPFAM" id="SSF52283">
    <property type="entry name" value="Formate/glycerate dehydrogenase catalytic domain-like"/>
    <property type="match status" value="1"/>
</dbReference>
<dbReference type="GO" id="GO:0016491">
    <property type="term" value="F:oxidoreductase activity"/>
    <property type="evidence" value="ECO:0007669"/>
    <property type="project" value="UniProtKB-KW"/>
</dbReference>
<dbReference type="Gene3D" id="3.40.50.720">
    <property type="entry name" value="NAD(P)-binding Rossmann-like Domain"/>
    <property type="match status" value="2"/>
</dbReference>
<dbReference type="PANTHER" id="PTHR43333">
    <property type="entry name" value="2-HACID_DH_C DOMAIN-CONTAINING PROTEIN"/>
    <property type="match status" value="1"/>
</dbReference>
<accession>A0A2N7WZQ8</accession>
<keyword evidence="2" id="KW-0520">NAD</keyword>
<feature type="domain" description="D-isomer specific 2-hydroxyacid dehydrogenase NAD-binding" evidence="3">
    <location>
        <begin position="102"/>
        <end position="273"/>
    </location>
</feature>
<dbReference type="PANTHER" id="PTHR43333:SF1">
    <property type="entry name" value="D-ISOMER SPECIFIC 2-HYDROXYACID DEHYDROGENASE NAD-BINDING DOMAIN-CONTAINING PROTEIN"/>
    <property type="match status" value="1"/>
</dbReference>
<evidence type="ECO:0000313" key="5">
    <source>
        <dbReference type="Proteomes" id="UP000235777"/>
    </source>
</evidence>
<comment type="caution">
    <text evidence="4">The sequence shown here is derived from an EMBL/GenBank/DDBJ whole genome shotgun (WGS) entry which is preliminary data.</text>
</comment>
<dbReference type="InterPro" id="IPR036291">
    <property type="entry name" value="NAD(P)-bd_dom_sf"/>
</dbReference>
<keyword evidence="1" id="KW-0560">Oxidoreductase</keyword>
<dbReference type="GO" id="GO:0051287">
    <property type="term" value="F:NAD binding"/>
    <property type="evidence" value="ECO:0007669"/>
    <property type="project" value="InterPro"/>
</dbReference>
<dbReference type="Proteomes" id="UP000235777">
    <property type="component" value="Unassembled WGS sequence"/>
</dbReference>
<keyword evidence="4" id="KW-0670">Pyruvate</keyword>
<organism evidence="4 5">
    <name type="scientific">Trinickia symbiotica</name>
    <dbReference type="NCBI Taxonomy" id="863227"/>
    <lineage>
        <taxon>Bacteria</taxon>
        <taxon>Pseudomonadati</taxon>
        <taxon>Pseudomonadota</taxon>
        <taxon>Betaproteobacteria</taxon>
        <taxon>Burkholderiales</taxon>
        <taxon>Burkholderiaceae</taxon>
        <taxon>Trinickia</taxon>
    </lineage>
</organism>
<dbReference type="SUPFAM" id="SSF51735">
    <property type="entry name" value="NAD(P)-binding Rossmann-fold domains"/>
    <property type="match status" value="1"/>
</dbReference>
<name>A0A2N7WZQ8_9BURK</name>
<evidence type="ECO:0000256" key="2">
    <source>
        <dbReference type="ARBA" id="ARBA00023027"/>
    </source>
</evidence>
<dbReference type="Pfam" id="PF02826">
    <property type="entry name" value="2-Hacid_dh_C"/>
    <property type="match status" value="1"/>
</dbReference>
<proteinExistence type="predicted"/>
<keyword evidence="5" id="KW-1185">Reference proteome</keyword>
<sequence>MTKLVLVGHDFDINGLRSAILAAAPDLHVCDFGEPGATDAEVAVCWDPPHGALRTLSNLRLVHAIAAGVDNILADPELPRVPLCRVVDPVQARGMAEFVLWGVLHFHRQFDRVLANQRDRRWDMPQQRPASDVTVGVMGLGRIGAHVAATVASIGFRVRGWSRTPKTLSGIETFAGSHTLPSFLDGLDVLVCLLPLTRETEGIVGDVVLRRLPRGAKLIHVGRGEQLVLDALVAALSDGHLGGAIVDVFPHEPLPPHDALWGVPNLIVTPHMASAASLDAIAGQVVENVRRLQRNDSLIHQVDVELGF</sequence>
<dbReference type="OrthoDB" id="9787219at2"/>
<dbReference type="EMBL" id="PNYC01000013">
    <property type="protein sequence ID" value="PMS34988.1"/>
    <property type="molecule type" value="Genomic_DNA"/>
</dbReference>
<evidence type="ECO:0000259" key="3">
    <source>
        <dbReference type="Pfam" id="PF02826"/>
    </source>
</evidence>
<gene>
    <name evidence="4" type="ORF">C0Z20_19725</name>
</gene>
<evidence type="ECO:0000256" key="1">
    <source>
        <dbReference type="ARBA" id="ARBA00023002"/>
    </source>
</evidence>
<dbReference type="RefSeq" id="WP_018444270.1">
    <property type="nucleotide sequence ID" value="NZ_KB890220.1"/>
</dbReference>
<evidence type="ECO:0000313" key="4">
    <source>
        <dbReference type="EMBL" id="PMS34988.1"/>
    </source>
</evidence>